<feature type="transmembrane region" description="Helical" evidence="1">
    <location>
        <begin position="100"/>
        <end position="125"/>
    </location>
</feature>
<feature type="transmembrane region" description="Helical" evidence="1">
    <location>
        <begin position="73"/>
        <end position="94"/>
    </location>
</feature>
<keyword evidence="1" id="KW-0812">Transmembrane</keyword>
<feature type="transmembrane region" description="Helical" evidence="1">
    <location>
        <begin position="28"/>
        <end position="52"/>
    </location>
</feature>
<keyword evidence="1" id="KW-0472">Membrane</keyword>
<evidence type="ECO:0000313" key="2">
    <source>
        <dbReference type="EMBL" id="QHT26542.1"/>
    </source>
</evidence>
<organism evidence="2">
    <name type="scientific">viral metagenome</name>
    <dbReference type="NCBI Taxonomy" id="1070528"/>
    <lineage>
        <taxon>unclassified sequences</taxon>
        <taxon>metagenomes</taxon>
        <taxon>organismal metagenomes</taxon>
    </lineage>
</organism>
<dbReference type="AlphaFoldDB" id="A0A6C0ECS7"/>
<evidence type="ECO:0000256" key="1">
    <source>
        <dbReference type="SAM" id="Phobius"/>
    </source>
</evidence>
<keyword evidence="1" id="KW-1133">Transmembrane helix</keyword>
<name>A0A6C0ECS7_9ZZZZ</name>
<proteinExistence type="predicted"/>
<reference evidence="2" key="1">
    <citation type="journal article" date="2020" name="Nature">
        <title>Giant virus diversity and host interactions through global metagenomics.</title>
        <authorList>
            <person name="Schulz F."/>
            <person name="Roux S."/>
            <person name="Paez-Espino D."/>
            <person name="Jungbluth S."/>
            <person name="Walsh D.A."/>
            <person name="Denef V.J."/>
            <person name="McMahon K.D."/>
            <person name="Konstantinidis K.T."/>
            <person name="Eloe-Fadrosh E.A."/>
            <person name="Kyrpides N.C."/>
            <person name="Woyke T."/>
        </authorList>
    </citation>
    <scope>NUCLEOTIDE SEQUENCE</scope>
    <source>
        <strain evidence="2">GVMAG-M-3300023179-27</strain>
    </source>
</reference>
<protein>
    <submittedName>
        <fullName evidence="2">Uncharacterized protein</fullName>
    </submittedName>
</protein>
<accession>A0A6C0ECS7</accession>
<sequence length="137" mass="16086">MNHTEEDSLMSEVYVSRQSTLDKNKTKLILLMVFVLMSGIVSDCLFLPIVFFEFEIFMGLHGLVKKQLFSYHMYIGLYALQYFVKLAILIYAVIQNDDFNLGIVIWSGIDMFIRTFALLVFFRVYMILSKENKRNNI</sequence>
<dbReference type="EMBL" id="MN739798">
    <property type="protein sequence ID" value="QHT26542.1"/>
    <property type="molecule type" value="Genomic_DNA"/>
</dbReference>